<dbReference type="SMART" id="SM00028">
    <property type="entry name" value="TPR"/>
    <property type="match status" value="19"/>
</dbReference>
<feature type="compositionally biased region" description="Low complexity" evidence="4">
    <location>
        <begin position="186"/>
        <end position="204"/>
    </location>
</feature>
<evidence type="ECO:0000256" key="2">
    <source>
        <dbReference type="ARBA" id="ARBA00022803"/>
    </source>
</evidence>
<feature type="compositionally biased region" description="Polar residues" evidence="4">
    <location>
        <begin position="205"/>
        <end position="249"/>
    </location>
</feature>
<feature type="repeat" description="TPR" evidence="3">
    <location>
        <begin position="955"/>
        <end position="988"/>
    </location>
</feature>
<feature type="repeat" description="TPR" evidence="3">
    <location>
        <begin position="1326"/>
        <end position="1359"/>
    </location>
</feature>
<protein>
    <submittedName>
        <fullName evidence="5">Tetratricopeptide repeat protein</fullName>
    </submittedName>
</protein>
<feature type="compositionally biased region" description="Polar residues" evidence="4">
    <location>
        <begin position="383"/>
        <end position="401"/>
    </location>
</feature>
<feature type="compositionally biased region" description="Polar residues" evidence="4">
    <location>
        <begin position="83"/>
        <end position="95"/>
    </location>
</feature>
<feature type="region of interest" description="Disordered" evidence="4">
    <location>
        <begin position="1"/>
        <end position="157"/>
    </location>
</feature>
<evidence type="ECO:0000313" key="6">
    <source>
        <dbReference type="Proteomes" id="UP001224775"/>
    </source>
</evidence>
<organism evidence="5 6">
    <name type="scientific">Skeletonema marinoi</name>
    <dbReference type="NCBI Taxonomy" id="267567"/>
    <lineage>
        <taxon>Eukaryota</taxon>
        <taxon>Sar</taxon>
        <taxon>Stramenopiles</taxon>
        <taxon>Ochrophyta</taxon>
        <taxon>Bacillariophyta</taxon>
        <taxon>Coscinodiscophyceae</taxon>
        <taxon>Thalassiosirophycidae</taxon>
        <taxon>Thalassiosirales</taxon>
        <taxon>Skeletonemataceae</taxon>
        <taxon>Skeletonema</taxon>
        <taxon>Skeletonema marinoi-dohrnii complex</taxon>
    </lineage>
</organism>
<feature type="repeat" description="TPR" evidence="3">
    <location>
        <begin position="829"/>
        <end position="862"/>
    </location>
</feature>
<dbReference type="InterPro" id="IPR019734">
    <property type="entry name" value="TPR_rpt"/>
</dbReference>
<feature type="repeat" description="TPR" evidence="3">
    <location>
        <begin position="1284"/>
        <end position="1317"/>
    </location>
</feature>
<dbReference type="Pfam" id="PF13424">
    <property type="entry name" value="TPR_12"/>
    <property type="match status" value="6"/>
</dbReference>
<feature type="compositionally biased region" description="Gly residues" evidence="4">
    <location>
        <begin position="21"/>
        <end position="31"/>
    </location>
</feature>
<name>A0AAD8YEN9_9STRA</name>
<dbReference type="Proteomes" id="UP001224775">
    <property type="component" value="Unassembled WGS sequence"/>
</dbReference>
<accession>A0AAD8YEN9</accession>
<dbReference type="PANTHER" id="PTHR45641:SF19">
    <property type="entry name" value="NEPHROCYSTIN-3"/>
    <property type="match status" value="1"/>
</dbReference>
<dbReference type="PANTHER" id="PTHR45641">
    <property type="entry name" value="TETRATRICOPEPTIDE REPEAT PROTEIN (AFU_ORTHOLOGUE AFUA_6G03870)"/>
    <property type="match status" value="1"/>
</dbReference>
<comment type="caution">
    <text evidence="5">The sequence shown here is derived from an EMBL/GenBank/DDBJ whole genome shotgun (WGS) entry which is preliminary data.</text>
</comment>
<dbReference type="PROSITE" id="PS50005">
    <property type="entry name" value="TPR"/>
    <property type="match status" value="7"/>
</dbReference>
<feature type="compositionally biased region" description="Polar residues" evidence="4">
    <location>
        <begin position="46"/>
        <end position="68"/>
    </location>
</feature>
<dbReference type="Pfam" id="PF13181">
    <property type="entry name" value="TPR_8"/>
    <property type="match status" value="1"/>
</dbReference>
<feature type="compositionally biased region" description="Polar residues" evidence="4">
    <location>
        <begin position="432"/>
        <end position="448"/>
    </location>
</feature>
<dbReference type="PROSITE" id="PS50293">
    <property type="entry name" value="TPR_REGION"/>
    <property type="match status" value="3"/>
</dbReference>
<keyword evidence="6" id="KW-1185">Reference proteome</keyword>
<proteinExistence type="predicted"/>
<feature type="repeat" description="TPR" evidence="3">
    <location>
        <begin position="1410"/>
        <end position="1443"/>
    </location>
</feature>
<dbReference type="EMBL" id="JATAAI010000008">
    <property type="protein sequence ID" value="KAK1743600.1"/>
    <property type="molecule type" value="Genomic_DNA"/>
</dbReference>
<feature type="compositionally biased region" description="Basic and acidic residues" evidence="4">
    <location>
        <begin position="488"/>
        <end position="498"/>
    </location>
</feature>
<feature type="compositionally biased region" description="Low complexity" evidence="4">
    <location>
        <begin position="262"/>
        <end position="282"/>
    </location>
</feature>
<keyword evidence="2 3" id="KW-0802">TPR repeat</keyword>
<gene>
    <name evidence="5" type="ORF">QTG54_005197</name>
</gene>
<feature type="repeat" description="TPR" evidence="3">
    <location>
        <begin position="997"/>
        <end position="1030"/>
    </location>
</feature>
<feature type="compositionally biased region" description="Low complexity" evidence="4">
    <location>
        <begin position="368"/>
        <end position="382"/>
    </location>
</feature>
<evidence type="ECO:0000256" key="4">
    <source>
        <dbReference type="SAM" id="MobiDB-lite"/>
    </source>
</evidence>
<sequence length="1568" mass="171993">MSGRNNSDVKAAGGFSLAGSLIGGHPNGGNIGRNKKDASARLREGLNTSSSTAAPLSMSKSPVSSPDRSQTKQRSSHRRVASYRQSSTPKSPTRSPQKHKRSVSQDISLGGIKFPGLSLSPSTDSSDRHSHRSNSKVGDSSTPQSPPSKTPMNKNFEEYYSAATPGYKNAFTVLSGVKESSDSINKKSPSSSQVKRQAAAAATAVNNKTKSPKSAITQTTIDSSSPQKHQQQQLKRSTNSTPLFVTKSISASPPNTPPESPSPAARMSQQRVSRASSPSPSKMKSRSIRSRSPSPARGIKPTTTAPTTTRAASPMRAPSPLQSLKSKLAKSKGVSSRQTSGKYSSAVSKVLGDDDSNAAASVSEKSKGSTPTSGSNSSPTKTVSSYGSPQRKGSSFRTRSPSPLRLIRPSGSKDTLDNGSYQNLDADDRETTISSTPSFSLGKSSFRSMSPGRLKKNIKSKLSSASPKRERPPQERPPQPKIPLHPGGSEDGRSKHSFDDGLDQIALTLGGTSMSFDVAEDDPAAAAEEEDTEEEESVDMNVDEPDIEDGCIINTTSSNIFHRREFVRAMGGVNEASSTKKYIQQGDALCEQGSEQSLDRAVQMYYAGLGTILARIREWTIEQQEERDASVAIGDNDVPHLPSAIPSNLSYRDFVSAADCADVNVLLLVMSSILFRSGNAHFRLKHFETACRDYSSAQSYQSIRTKALSNHGINESLVIEDAKLNGRVRNNMASALSKRQLYEEARAEYTKALQIKQSTLEALHKTTRQKGDSVKDMDDKNLVSDIASTFHNIGLLRLNCDEAAKAEKAFKQSLSLRVKKFGLDDLRVSSTLNALGGLYYKTKRYDDAFRSYKESLRIWKLNGSKSDLQTAEHYYNIALVFYAKGPYSKARVSVAECAKIRRQLCGNVSLPVAEVLHLFGKISLSSGNFEDACDKLQEALAIRQKLLGKNHLLVANVHLLMGKAHLEMEEYDKAMSSLSVALAIRAERLGKNHVSVAEVLHAIGSAYIEVEEYPKALETLQEALRLQRQFLGPSLEIAETLNTMSLVFFKSGDTEKAIELGEESLVMLKSSAGFDHILVAHVLKHNGDYYQDIEAYNDAMEAYGESLRIMAAWLGREHVLLSKTLSEVGVVRFKTGEYTIAKQSFTEALRIMRLPDNGNDSSSIYPTLSHLGHALYKNKELKLASESYLESFNIQASIVIGEENRDLEGFSKKMRSIEDEILSLDQSGEDTSELSSALGGIANILRYIGLVNQELGDFEQALYVNKLSLSVRLLQPFKEYSAIALMAETIAMFEFKLKNFEQALDYFNQALQAKKELQGDVTIDVARTVNNLANIHFSLGNLSEAMELYQEALEIKKSCLGEDSDDVVNTLKNIAQVMVTAGKEQDALQAYQSIVNIRQGRYGENHMSVAETLASMGDVYIKLGELDKAMTYFEQSIKIQKTQDGPCDERILENLGSIYGKLGQWQKAESIFREIVQIKRLEHGDDYLAVARTLDLLAVSYIEQERSSESIEHLQEALRIRKACLDADDGEILASLNKLAFVYKSLDMIDEMQQVKAEFEAIQNGVDL</sequence>
<feature type="compositionally biased region" description="Basic and acidic residues" evidence="4">
    <location>
        <begin position="34"/>
        <end position="44"/>
    </location>
</feature>
<dbReference type="InterPro" id="IPR011990">
    <property type="entry name" value="TPR-like_helical_dom_sf"/>
</dbReference>
<keyword evidence="1" id="KW-0677">Repeat</keyword>
<evidence type="ECO:0000256" key="1">
    <source>
        <dbReference type="ARBA" id="ARBA00022737"/>
    </source>
</evidence>
<dbReference type="SUPFAM" id="SSF48452">
    <property type="entry name" value="TPR-like"/>
    <property type="match status" value="5"/>
</dbReference>
<feature type="repeat" description="TPR" evidence="3">
    <location>
        <begin position="1449"/>
        <end position="1482"/>
    </location>
</feature>
<evidence type="ECO:0000313" key="5">
    <source>
        <dbReference type="EMBL" id="KAK1743600.1"/>
    </source>
</evidence>
<evidence type="ECO:0000256" key="3">
    <source>
        <dbReference type="PROSITE-ProRule" id="PRU00339"/>
    </source>
</evidence>
<reference evidence="5" key="1">
    <citation type="submission" date="2023-06" db="EMBL/GenBank/DDBJ databases">
        <title>Survivors Of The Sea: Transcriptome response of Skeletonema marinoi to long-term dormancy.</title>
        <authorList>
            <person name="Pinder M.I.M."/>
            <person name="Kourtchenko O."/>
            <person name="Robertson E.K."/>
            <person name="Larsson T."/>
            <person name="Maumus F."/>
            <person name="Osuna-Cruz C.M."/>
            <person name="Vancaester E."/>
            <person name="Stenow R."/>
            <person name="Vandepoele K."/>
            <person name="Ploug H."/>
            <person name="Bruchert V."/>
            <person name="Godhe A."/>
            <person name="Topel M."/>
        </authorList>
    </citation>
    <scope>NUCLEOTIDE SEQUENCE</scope>
    <source>
        <strain evidence="5">R05AC</strain>
    </source>
</reference>
<dbReference type="Gene3D" id="1.25.40.10">
    <property type="entry name" value="Tetratricopeptide repeat domain"/>
    <property type="match status" value="5"/>
</dbReference>
<feature type="compositionally biased region" description="Low complexity" evidence="4">
    <location>
        <begin position="290"/>
        <end position="336"/>
    </location>
</feature>
<feature type="compositionally biased region" description="Polar residues" evidence="4">
    <location>
        <begin position="337"/>
        <end position="347"/>
    </location>
</feature>
<feature type="region of interest" description="Disordered" evidence="4">
    <location>
        <begin position="177"/>
        <end position="498"/>
    </location>
</feature>